<evidence type="ECO:0000313" key="2">
    <source>
        <dbReference type="EMBL" id="KXN66787.1"/>
    </source>
</evidence>
<dbReference type="GO" id="GO:0008061">
    <property type="term" value="F:chitin binding"/>
    <property type="evidence" value="ECO:0007669"/>
    <property type="project" value="InterPro"/>
</dbReference>
<feature type="domain" description="Carbohydrate-binding module family 19" evidence="1">
    <location>
        <begin position="7"/>
        <end position="61"/>
    </location>
</feature>
<sequence length="65" mass="7025">MNLITLLTQITAIYSSFIEEESCSGTTVACIGLFSLKFKTCDHGRWILRDCGPGTVCLNTAPVIA</sequence>
<dbReference type="Pfam" id="PF03427">
    <property type="entry name" value="CBM_19"/>
    <property type="match status" value="1"/>
</dbReference>
<dbReference type="InterPro" id="IPR005089">
    <property type="entry name" value="CBM19"/>
</dbReference>
<gene>
    <name evidence="2" type="ORF">CONCODRAFT_11304</name>
</gene>
<dbReference type="GO" id="GO:0006032">
    <property type="term" value="P:chitin catabolic process"/>
    <property type="evidence" value="ECO:0007669"/>
    <property type="project" value="InterPro"/>
</dbReference>
<proteinExistence type="predicted"/>
<name>A0A137NVK9_CONC2</name>
<reference evidence="2 3" key="1">
    <citation type="journal article" date="2015" name="Genome Biol. Evol.">
        <title>Phylogenomic analyses indicate that early fungi evolved digesting cell walls of algal ancestors of land plants.</title>
        <authorList>
            <person name="Chang Y."/>
            <person name="Wang S."/>
            <person name="Sekimoto S."/>
            <person name="Aerts A.L."/>
            <person name="Choi C."/>
            <person name="Clum A."/>
            <person name="LaButti K.M."/>
            <person name="Lindquist E.A."/>
            <person name="Yee Ngan C."/>
            <person name="Ohm R.A."/>
            <person name="Salamov A.A."/>
            <person name="Grigoriev I.V."/>
            <person name="Spatafora J.W."/>
            <person name="Berbee M.L."/>
        </authorList>
    </citation>
    <scope>NUCLEOTIDE SEQUENCE [LARGE SCALE GENOMIC DNA]</scope>
    <source>
        <strain evidence="2 3">NRRL 28638</strain>
    </source>
</reference>
<dbReference type="EMBL" id="KQ964690">
    <property type="protein sequence ID" value="KXN66787.1"/>
    <property type="molecule type" value="Genomic_DNA"/>
</dbReference>
<dbReference type="OrthoDB" id="2970127at2759"/>
<evidence type="ECO:0000313" key="3">
    <source>
        <dbReference type="Proteomes" id="UP000070444"/>
    </source>
</evidence>
<protein>
    <recommendedName>
        <fullName evidence="1">Carbohydrate-binding module family 19 domain-containing protein</fullName>
    </recommendedName>
</protein>
<dbReference type="AlphaFoldDB" id="A0A137NVK9"/>
<accession>A0A137NVK9</accession>
<dbReference type="Proteomes" id="UP000070444">
    <property type="component" value="Unassembled WGS sequence"/>
</dbReference>
<organism evidence="2 3">
    <name type="scientific">Conidiobolus coronatus (strain ATCC 28846 / CBS 209.66 / NRRL 28638)</name>
    <name type="common">Delacroixia coronata</name>
    <dbReference type="NCBI Taxonomy" id="796925"/>
    <lineage>
        <taxon>Eukaryota</taxon>
        <taxon>Fungi</taxon>
        <taxon>Fungi incertae sedis</taxon>
        <taxon>Zoopagomycota</taxon>
        <taxon>Entomophthoromycotina</taxon>
        <taxon>Entomophthoromycetes</taxon>
        <taxon>Entomophthorales</taxon>
        <taxon>Ancylistaceae</taxon>
        <taxon>Conidiobolus</taxon>
    </lineage>
</organism>
<evidence type="ECO:0000259" key="1">
    <source>
        <dbReference type="Pfam" id="PF03427"/>
    </source>
</evidence>
<keyword evidence="3" id="KW-1185">Reference proteome</keyword>